<organism evidence="1">
    <name type="scientific">bioreactor metagenome</name>
    <dbReference type="NCBI Taxonomy" id="1076179"/>
    <lineage>
        <taxon>unclassified sequences</taxon>
        <taxon>metagenomes</taxon>
        <taxon>ecological metagenomes</taxon>
    </lineage>
</organism>
<reference evidence="1" key="1">
    <citation type="submission" date="2019-08" db="EMBL/GenBank/DDBJ databases">
        <authorList>
            <person name="Kucharzyk K."/>
            <person name="Murdoch R.W."/>
            <person name="Higgins S."/>
            <person name="Loffler F."/>
        </authorList>
    </citation>
    <scope>NUCLEOTIDE SEQUENCE</scope>
</reference>
<dbReference type="InterPro" id="IPR046573">
    <property type="entry name" value="DUF6633"/>
</dbReference>
<sequence length="104" mass="12466">MLYGRYNHFRLSDLKLLFDYILESRYGNFYGSIDTQRIVTSFFEYNREREETFAKIEERQRAAKKKAENEKPYTPPDLSKYENIYGILKGGEKYIESLAREKSV</sequence>
<name>A0A645GJS9_9ZZZZ</name>
<comment type="caution">
    <text evidence="1">The sequence shown here is derived from an EMBL/GenBank/DDBJ whole genome shotgun (WGS) entry which is preliminary data.</text>
</comment>
<accession>A0A645GJS9</accession>
<proteinExistence type="predicted"/>
<dbReference type="AlphaFoldDB" id="A0A645GJS9"/>
<dbReference type="Pfam" id="PF20338">
    <property type="entry name" value="DUF6633"/>
    <property type="match status" value="1"/>
</dbReference>
<dbReference type="EMBL" id="VSSQ01075563">
    <property type="protein sequence ID" value="MPN26132.1"/>
    <property type="molecule type" value="Genomic_DNA"/>
</dbReference>
<evidence type="ECO:0000313" key="1">
    <source>
        <dbReference type="EMBL" id="MPN26132.1"/>
    </source>
</evidence>
<protein>
    <submittedName>
        <fullName evidence="1">Uncharacterized protein</fullName>
    </submittedName>
</protein>
<gene>
    <name evidence="1" type="ORF">SDC9_173556</name>
</gene>